<comment type="caution">
    <text evidence="2">The sequence shown here is derived from an EMBL/GenBank/DDBJ whole genome shotgun (WGS) entry which is preliminary data.</text>
</comment>
<sequence length="930" mass="102580">MPDEVADVRRFQNLLRRVAVPDERPRVLPVLFRRRKSRRTPPPIICLISDIAPVPEAGLLRRGGEWLASPGGRRAVPRAVVNVPDLRPDMFDSAFAPRGGDELDAHFLPLLQELYTCFSSDDTAMGPIPFPRYRTADWLTRQRITGAATEASAQLRERLPKLLRSVPAADRSATALGAIGGTVSRVLTVLLSMWPIVRLWLFVSSHVPGLSPVSYWFMHQRYLTPRLSHSFVGFGVRLTEPMRRRENEEQIAKLLVNAFLEDLRAAYRRRLWRPSTWRRTAYPVALLDGVTPGDGATRLMRFVNEIRNETGLFDPLALVARIEDPAERPAPHYEALDSAQDPLDSWRAQIDVRRRNRGRDSWYLTLPLPDSLSRRVAQFDRAELAQPPGPPWAARRSVVTVVALLPVAALVAATVTAVQPRIAAGCTAWPWRADVDVAVRGTECIGVSGSAAQVFADDEELAEMQREVFRQNTMAARLRRDNPRRPLVTLIYFAGMTYTDRNVRYPHAQAEELAGLAVQQRRANKQNGESEPLLRIVIANGGSTMRYATWVVEHQISRLVRSDPSVVGVIGLDRSTAETRRAIARLGELGVPTMVTTLSADGLDTVSPTYFQPVPDNHAQAELVAEYAAGARNSDSTRRYGKVAVYAPADGDDIYVRTLADDLQTVLAQRNMLGDVYTWTEQQQIYGLPLPCAPAESDAPRTLLFFAGRNPDFGPFVNAVAQHCGDAPPPILANDTATRAVSDKLVQNAAPIGFPVRYVAKGVPALLAGSNCVRDGAPDRMDHASLSLRSLCAELTQLRHDLPHFRESWPGDRTGITFDVAELFLRAVQRNRARPERSAADGTINRAAIGLELRRPDLDADTITGRLRFDGPGGIATGASIGILVTSDLNDPDLPPKCLVMYPIAPERGAPTGCPAGTESDSEKWERPTG</sequence>
<organism evidence="2 3">
    <name type="scientific">Nocardia nova</name>
    <dbReference type="NCBI Taxonomy" id="37330"/>
    <lineage>
        <taxon>Bacteria</taxon>
        <taxon>Bacillati</taxon>
        <taxon>Actinomycetota</taxon>
        <taxon>Actinomycetes</taxon>
        <taxon>Mycobacteriales</taxon>
        <taxon>Nocardiaceae</taxon>
        <taxon>Nocardia</taxon>
    </lineage>
</organism>
<name>A0A2S6AI47_9NOCA</name>
<protein>
    <recommendedName>
        <fullName evidence="4">ABC transporter substrate-binding protein</fullName>
    </recommendedName>
</protein>
<feature type="compositionally biased region" description="Basic and acidic residues" evidence="1">
    <location>
        <begin position="921"/>
        <end position="930"/>
    </location>
</feature>
<dbReference type="Gene3D" id="3.40.50.2300">
    <property type="match status" value="1"/>
</dbReference>
<evidence type="ECO:0000313" key="2">
    <source>
        <dbReference type="EMBL" id="PPJ34910.1"/>
    </source>
</evidence>
<reference evidence="2 3" key="1">
    <citation type="submission" date="2018-02" db="EMBL/GenBank/DDBJ databases">
        <title>8 Nocardia nova and 1 Nocardia cyriacigeorgica strain used for evolution to TMP-SMX.</title>
        <authorList>
            <person name="Mehta H."/>
            <person name="Weng J."/>
            <person name="Shamoo Y."/>
        </authorList>
    </citation>
    <scope>NUCLEOTIDE SEQUENCE [LARGE SCALE GENOMIC DNA]</scope>
    <source>
        <strain evidence="2 3">MDA3139</strain>
    </source>
</reference>
<proteinExistence type="predicted"/>
<gene>
    <name evidence="2" type="ORF">C5E45_28205</name>
</gene>
<dbReference type="RefSeq" id="WP_104377808.1">
    <property type="nucleotide sequence ID" value="NZ_PSZC01000026.1"/>
</dbReference>
<dbReference type="SUPFAM" id="SSF53822">
    <property type="entry name" value="Periplasmic binding protein-like I"/>
    <property type="match status" value="1"/>
</dbReference>
<dbReference type="InterPro" id="IPR028082">
    <property type="entry name" value="Peripla_BP_I"/>
</dbReference>
<accession>A0A2S6AI47</accession>
<evidence type="ECO:0000256" key="1">
    <source>
        <dbReference type="SAM" id="MobiDB-lite"/>
    </source>
</evidence>
<dbReference type="Proteomes" id="UP000239874">
    <property type="component" value="Unassembled WGS sequence"/>
</dbReference>
<dbReference type="EMBL" id="PSZC01000026">
    <property type="protein sequence ID" value="PPJ34910.1"/>
    <property type="molecule type" value="Genomic_DNA"/>
</dbReference>
<dbReference type="AlphaFoldDB" id="A0A2S6AI47"/>
<evidence type="ECO:0000313" key="3">
    <source>
        <dbReference type="Proteomes" id="UP000239874"/>
    </source>
</evidence>
<evidence type="ECO:0008006" key="4">
    <source>
        <dbReference type="Google" id="ProtNLM"/>
    </source>
</evidence>
<dbReference type="OrthoDB" id="3440574at2"/>
<feature type="region of interest" description="Disordered" evidence="1">
    <location>
        <begin position="908"/>
        <end position="930"/>
    </location>
</feature>